<evidence type="ECO:0000313" key="1">
    <source>
        <dbReference type="EMBL" id="CBY26913.1"/>
    </source>
</evidence>
<dbReference type="PATRIC" id="fig|930944.6.peg.1258"/>
<evidence type="ECO:0000313" key="2">
    <source>
        <dbReference type="Proteomes" id="UP000008084"/>
    </source>
</evidence>
<gene>
    <name evidence="1" type="ordered locus">Y11_12681</name>
</gene>
<dbReference type="HOGENOM" id="CLU_3105520_0_0_6"/>
<accession>A0A0H3NZ64</accession>
<reference evidence="1 2" key="1">
    <citation type="journal article" date="2011" name="J. Bacteriol.">
        <title>Complete genome sequence of Yersinia enterocolitica subsp. palearctica serogroup O:3.</title>
        <authorList>
            <person name="Batzilla J."/>
            <person name="Hoper D."/>
            <person name="Antonenka U."/>
            <person name="Heesemann J."/>
            <person name="Rakin A."/>
        </authorList>
    </citation>
    <scope>NUCLEOTIDE SEQUENCE [LARGE SCALE GENOMIC DNA]</scope>
    <source>
        <strain evidence="2">DSM 13030 / CIP 106945 / Y11</strain>
    </source>
</reference>
<dbReference type="EMBL" id="FR729477">
    <property type="protein sequence ID" value="CBY26913.1"/>
    <property type="molecule type" value="Genomic_DNA"/>
</dbReference>
<protein>
    <submittedName>
        <fullName evidence="1">Uncharacterized protein</fullName>
    </submittedName>
</protein>
<organism evidence="1 2">
    <name type="scientific">Yersinia enterocolitica subsp. palearctica serotype O:3 (strain DSM 13030 / CIP 106945 / Y11)</name>
    <dbReference type="NCBI Taxonomy" id="930944"/>
    <lineage>
        <taxon>Bacteria</taxon>
        <taxon>Pseudomonadati</taxon>
        <taxon>Pseudomonadota</taxon>
        <taxon>Gammaproteobacteria</taxon>
        <taxon>Enterobacterales</taxon>
        <taxon>Yersiniaceae</taxon>
        <taxon>Yersinia</taxon>
    </lineage>
</organism>
<sequence length="51" mass="5964">MLFATSFIVARHVIIVEVIKIKAHAKAWALSVLFVFFKLEQHFKSIFNMGW</sequence>
<proteinExistence type="predicted"/>
<dbReference type="Proteomes" id="UP000008084">
    <property type="component" value="Chromosome"/>
</dbReference>
<dbReference type="KEGG" id="yey:Y11_12681"/>
<dbReference type="AlphaFoldDB" id="A0A0H3NZ64"/>
<name>A0A0H3NZ64_YERE1</name>